<dbReference type="PROSITE" id="PS52016">
    <property type="entry name" value="TONB_DEPENDENT_REC_3"/>
    <property type="match status" value="1"/>
</dbReference>
<organism evidence="14 15">
    <name type="scientific">Bacteroides nordii CL02T12C05</name>
    <dbReference type="NCBI Taxonomy" id="997884"/>
    <lineage>
        <taxon>Bacteria</taxon>
        <taxon>Pseudomonadati</taxon>
        <taxon>Bacteroidota</taxon>
        <taxon>Bacteroidia</taxon>
        <taxon>Bacteroidales</taxon>
        <taxon>Bacteroidaceae</taxon>
        <taxon>Bacteroides</taxon>
    </lineage>
</organism>
<dbReference type="GO" id="GO:0044718">
    <property type="term" value="P:siderophore transmembrane transport"/>
    <property type="evidence" value="ECO:0007669"/>
    <property type="project" value="TreeGrafter"/>
</dbReference>
<accession>I8XD11</accession>
<evidence type="ECO:0000256" key="9">
    <source>
        <dbReference type="ARBA" id="ARBA00023237"/>
    </source>
</evidence>
<evidence type="ECO:0000256" key="10">
    <source>
        <dbReference type="PROSITE-ProRule" id="PRU01360"/>
    </source>
</evidence>
<evidence type="ECO:0000256" key="5">
    <source>
        <dbReference type="ARBA" id="ARBA00022729"/>
    </source>
</evidence>
<dbReference type="Gene3D" id="2.170.130.10">
    <property type="entry name" value="TonB-dependent receptor, plug domain"/>
    <property type="match status" value="1"/>
</dbReference>
<dbReference type="GO" id="GO:0015344">
    <property type="term" value="F:siderophore uptake transmembrane transporter activity"/>
    <property type="evidence" value="ECO:0007669"/>
    <property type="project" value="TreeGrafter"/>
</dbReference>
<gene>
    <name evidence="14" type="ORF">HMPREF1068_03051</name>
</gene>
<evidence type="ECO:0000256" key="2">
    <source>
        <dbReference type="ARBA" id="ARBA00022448"/>
    </source>
</evidence>
<protein>
    <recommendedName>
        <fullName evidence="16">TonB-dependent receptor plug domain-containing protein</fullName>
    </recommendedName>
</protein>
<evidence type="ECO:0000256" key="11">
    <source>
        <dbReference type="RuleBase" id="RU003357"/>
    </source>
</evidence>
<dbReference type="HOGENOM" id="CLU_026226_0_0_10"/>
<dbReference type="InterPro" id="IPR036942">
    <property type="entry name" value="Beta-barrel_TonB_sf"/>
</dbReference>
<keyword evidence="15" id="KW-1185">Reference proteome</keyword>
<keyword evidence="2 10" id="KW-0813">Transport</keyword>
<feature type="domain" description="TonB-dependent receptor plug" evidence="13">
    <location>
        <begin position="50"/>
        <end position="145"/>
    </location>
</feature>
<feature type="domain" description="TonB-dependent receptor-like beta-barrel" evidence="12">
    <location>
        <begin position="214"/>
        <end position="643"/>
    </location>
</feature>
<name>I8XD11_9BACE</name>
<evidence type="ECO:0000313" key="14">
    <source>
        <dbReference type="EMBL" id="EIY47972.1"/>
    </source>
</evidence>
<keyword evidence="6 11" id="KW-0798">TonB box</keyword>
<evidence type="ECO:0000259" key="12">
    <source>
        <dbReference type="Pfam" id="PF00593"/>
    </source>
</evidence>
<comment type="similarity">
    <text evidence="10 11">Belongs to the TonB-dependent receptor family.</text>
</comment>
<reference evidence="14 15" key="1">
    <citation type="submission" date="2012-02" db="EMBL/GenBank/DDBJ databases">
        <title>The Genome Sequence of Bacteroides nordii CL02T12C05.</title>
        <authorList>
            <consortium name="The Broad Institute Genome Sequencing Platform"/>
            <person name="Earl A."/>
            <person name="Ward D."/>
            <person name="Feldgarden M."/>
            <person name="Gevers D."/>
            <person name="Zitomersky N.L."/>
            <person name="Coyne M.J."/>
            <person name="Comstock L.E."/>
            <person name="Young S.K."/>
            <person name="Zeng Q."/>
            <person name="Gargeya S."/>
            <person name="Fitzgerald M."/>
            <person name="Haas B."/>
            <person name="Abouelleil A."/>
            <person name="Alvarado L."/>
            <person name="Arachchi H.M."/>
            <person name="Berlin A."/>
            <person name="Chapman S.B."/>
            <person name="Gearin G."/>
            <person name="Goldberg J."/>
            <person name="Griggs A."/>
            <person name="Gujja S."/>
            <person name="Hansen M."/>
            <person name="Heiman D."/>
            <person name="Howarth C."/>
            <person name="Larimer J."/>
            <person name="Lui A."/>
            <person name="MacDonald P.J.P."/>
            <person name="McCowen C."/>
            <person name="Montmayeur A."/>
            <person name="Murphy C."/>
            <person name="Neiman D."/>
            <person name="Pearson M."/>
            <person name="Priest M."/>
            <person name="Roberts A."/>
            <person name="Saif S."/>
            <person name="Shea T."/>
            <person name="Sisk P."/>
            <person name="Stolte C."/>
            <person name="Sykes S."/>
            <person name="Wortman J."/>
            <person name="Nusbaum C."/>
            <person name="Birren B."/>
        </authorList>
    </citation>
    <scope>NUCLEOTIDE SEQUENCE [LARGE SCALE GENOMIC DNA]</scope>
    <source>
        <strain evidence="14 15">CL02T12C05</strain>
    </source>
</reference>
<keyword evidence="7 10" id="KW-0472">Membrane</keyword>
<dbReference type="Pfam" id="PF07715">
    <property type="entry name" value="Plug"/>
    <property type="match status" value="1"/>
</dbReference>
<keyword evidence="9 10" id="KW-0998">Cell outer membrane</keyword>
<dbReference type="PATRIC" id="fig|997884.3.peg.3135"/>
<dbReference type="RefSeq" id="WP_007486236.1">
    <property type="nucleotide sequence ID" value="NZ_JH724315.1"/>
</dbReference>
<keyword evidence="8" id="KW-0675">Receptor</keyword>
<evidence type="ECO:0000256" key="7">
    <source>
        <dbReference type="ARBA" id="ARBA00023136"/>
    </source>
</evidence>
<evidence type="ECO:0000256" key="4">
    <source>
        <dbReference type="ARBA" id="ARBA00022692"/>
    </source>
</evidence>
<evidence type="ECO:0000259" key="13">
    <source>
        <dbReference type="Pfam" id="PF07715"/>
    </source>
</evidence>
<dbReference type="InterPro" id="IPR037066">
    <property type="entry name" value="Plug_dom_sf"/>
</dbReference>
<dbReference type="AlphaFoldDB" id="I8XD11"/>
<evidence type="ECO:0000256" key="8">
    <source>
        <dbReference type="ARBA" id="ARBA00023170"/>
    </source>
</evidence>
<keyword evidence="3 10" id="KW-1134">Transmembrane beta strand</keyword>
<dbReference type="InterPro" id="IPR000531">
    <property type="entry name" value="Beta-barrel_TonB"/>
</dbReference>
<dbReference type="STRING" id="997884.HMPREF1068_03051"/>
<dbReference type="Gene3D" id="2.40.170.20">
    <property type="entry name" value="TonB-dependent receptor, beta-barrel domain"/>
    <property type="match status" value="1"/>
</dbReference>
<sequence length="669" mass="77485">MGNKAKWITVTFLLLTTLVYAQRNKVDTLHTYWIDEVTVTSSKKLSKEIIPVQIMEGAQLEKLSVHSVADAIRYFSGIQIKDFGGIGGLKTVNIRSMGTNHVGVFYDGIELGNAQNGQVDLGRFSLDNMEAISIYNGQRSAIFQSAKDFGSSGSIYLQSRTPKFEDSKRYIIRGSFKTGSFGVVNPSMLWEQNINDRLSSSFSTEYMFTTGHYKYRYKTTGGYDTTAVRKNGDVNSIRIEGGLYGKITNGEWKSKAYFYKSERGLPGAMVRNKLFHEDRQWDTNLFVQSSVRKHFSDKYSLLINGKYAYDYLHYLADPNKDETLMYVENHYRQQEVYFSGANLYSFNKHWSVSMALDYQWNKLNADLYKFPYPTRHTTLVSVASALDFKQFKLQASVLGTFVVDHVRIDTMSMENKKQITPTLVASYKPFRKVNFHLRGFYKNIFRMPTLNDLYYTFIGNIKLKPEFTTQYNLGFTYAPVIKGKWLKNIEIQTDAYYNEVENKIVAMPTSNQFRWTMMNLGMVEIRGVDVAIQSNWKLPKEISIDARLTYTYQKAQDFTNNTSGYYGDQIPYIPWHSGSMIVNANWREWDLNYSFIYTGERYDQPANIPENYAPEWYTNDLSVSRTFKIKNLNYRLTAEVNNLFNQQFEVVKGYPMPGTNYKFILTIHI</sequence>
<dbReference type="PANTHER" id="PTHR30069:SF29">
    <property type="entry name" value="HEMOGLOBIN AND HEMOGLOBIN-HAPTOGLOBIN-BINDING PROTEIN 1-RELATED"/>
    <property type="match status" value="1"/>
</dbReference>
<keyword evidence="4 10" id="KW-0812">Transmembrane</keyword>
<dbReference type="SUPFAM" id="SSF56935">
    <property type="entry name" value="Porins"/>
    <property type="match status" value="1"/>
</dbReference>
<dbReference type="InterPro" id="IPR039426">
    <property type="entry name" value="TonB-dep_rcpt-like"/>
</dbReference>
<evidence type="ECO:0000256" key="1">
    <source>
        <dbReference type="ARBA" id="ARBA00004571"/>
    </source>
</evidence>
<dbReference type="Pfam" id="PF00593">
    <property type="entry name" value="TonB_dep_Rec_b-barrel"/>
    <property type="match status" value="1"/>
</dbReference>
<proteinExistence type="inferred from homology"/>
<dbReference type="InterPro" id="IPR012910">
    <property type="entry name" value="Plug_dom"/>
</dbReference>
<keyword evidence="5" id="KW-0732">Signal</keyword>
<evidence type="ECO:0000256" key="6">
    <source>
        <dbReference type="ARBA" id="ARBA00023077"/>
    </source>
</evidence>
<dbReference type="eggNOG" id="COG4206">
    <property type="taxonomic scope" value="Bacteria"/>
</dbReference>
<comment type="caution">
    <text evidence="14">The sequence shown here is derived from an EMBL/GenBank/DDBJ whole genome shotgun (WGS) entry which is preliminary data.</text>
</comment>
<dbReference type="PANTHER" id="PTHR30069">
    <property type="entry name" value="TONB-DEPENDENT OUTER MEMBRANE RECEPTOR"/>
    <property type="match status" value="1"/>
</dbReference>
<comment type="subcellular location">
    <subcellularLocation>
        <location evidence="1 10">Cell outer membrane</location>
        <topology evidence="1 10">Multi-pass membrane protein</topology>
    </subcellularLocation>
</comment>
<dbReference type="Proteomes" id="UP000003089">
    <property type="component" value="Unassembled WGS sequence"/>
</dbReference>
<dbReference type="GO" id="GO:0009279">
    <property type="term" value="C:cell outer membrane"/>
    <property type="evidence" value="ECO:0007669"/>
    <property type="project" value="UniProtKB-SubCell"/>
</dbReference>
<dbReference type="EMBL" id="AGXS01000020">
    <property type="protein sequence ID" value="EIY47972.1"/>
    <property type="molecule type" value="Genomic_DNA"/>
</dbReference>
<evidence type="ECO:0000313" key="15">
    <source>
        <dbReference type="Proteomes" id="UP000003089"/>
    </source>
</evidence>
<evidence type="ECO:0008006" key="16">
    <source>
        <dbReference type="Google" id="ProtNLM"/>
    </source>
</evidence>
<evidence type="ECO:0000256" key="3">
    <source>
        <dbReference type="ARBA" id="ARBA00022452"/>
    </source>
</evidence>